<accession>A0AA41WY70</accession>
<comment type="similarity">
    <text evidence="1">Belongs to the transglycosylase Slt family.</text>
</comment>
<evidence type="ECO:0000313" key="6">
    <source>
        <dbReference type="Proteomes" id="UP001165413"/>
    </source>
</evidence>
<dbReference type="EMBL" id="JANATA010000006">
    <property type="protein sequence ID" value="MCP3428265.1"/>
    <property type="molecule type" value="Genomic_DNA"/>
</dbReference>
<dbReference type="Gene3D" id="1.10.1240.20">
    <property type="entry name" value="Lytic transglycosylase, superhelical linker domain"/>
    <property type="match status" value="1"/>
</dbReference>
<proteinExistence type="inferred from homology"/>
<dbReference type="Gene3D" id="1.10.530.10">
    <property type="match status" value="1"/>
</dbReference>
<organism evidence="5 6">
    <name type="scientific">Opacimonas viscosa</name>
    <dbReference type="NCBI Taxonomy" id="2961944"/>
    <lineage>
        <taxon>Bacteria</taxon>
        <taxon>Pseudomonadati</taxon>
        <taxon>Pseudomonadota</taxon>
        <taxon>Gammaproteobacteria</taxon>
        <taxon>Alteromonadales</taxon>
        <taxon>Alteromonadaceae</taxon>
        <taxon>Opacimonas</taxon>
    </lineage>
</organism>
<reference evidence="5" key="1">
    <citation type="submission" date="2022-07" db="EMBL/GenBank/DDBJ databases">
        <title>Characterization of the Novel Bacterium Alteromonas immobilis LMIT006 and Alteromonas gregis LMIT007.</title>
        <authorList>
            <person name="Lin X."/>
        </authorList>
    </citation>
    <scope>NUCLEOTIDE SEQUENCE</scope>
    <source>
        <strain evidence="5">LMIT007</strain>
    </source>
</reference>
<dbReference type="PROSITE" id="PS00922">
    <property type="entry name" value="TRANSGLYCOSYLASE"/>
    <property type="match status" value="1"/>
</dbReference>
<dbReference type="InterPro" id="IPR012289">
    <property type="entry name" value="Lytic_TGlycosylase_superhlx_L"/>
</dbReference>
<dbReference type="SUPFAM" id="SSF53955">
    <property type="entry name" value="Lysozyme-like"/>
    <property type="match status" value="1"/>
</dbReference>
<evidence type="ECO:0000256" key="2">
    <source>
        <dbReference type="ARBA" id="ARBA00022729"/>
    </source>
</evidence>
<evidence type="ECO:0000259" key="3">
    <source>
        <dbReference type="Pfam" id="PF01464"/>
    </source>
</evidence>
<protein>
    <submittedName>
        <fullName evidence="5">Transglycosylase SLT domain-containing protein</fullName>
    </submittedName>
</protein>
<dbReference type="CDD" id="cd13401">
    <property type="entry name" value="Slt70-like"/>
    <property type="match status" value="1"/>
</dbReference>
<dbReference type="PANTHER" id="PTHR37423">
    <property type="entry name" value="SOLUBLE LYTIC MUREIN TRANSGLYCOSYLASE-RELATED"/>
    <property type="match status" value="1"/>
</dbReference>
<dbReference type="RefSeq" id="WP_254099432.1">
    <property type="nucleotide sequence ID" value="NZ_JANATA010000006.1"/>
</dbReference>
<dbReference type="Gene3D" id="1.25.20.10">
    <property type="entry name" value="Bacterial muramidases"/>
    <property type="match status" value="1"/>
</dbReference>
<dbReference type="InterPro" id="IPR000189">
    <property type="entry name" value="Transglyc_AS"/>
</dbReference>
<dbReference type="AlphaFoldDB" id="A0AA41WY70"/>
<keyword evidence="2" id="KW-0732">Signal</keyword>
<keyword evidence="6" id="KW-1185">Reference proteome</keyword>
<dbReference type="InterPro" id="IPR023346">
    <property type="entry name" value="Lysozyme-like_dom_sf"/>
</dbReference>
<dbReference type="InterPro" id="IPR037061">
    <property type="entry name" value="Lytic_TGlycoase_superhlx_L_sf"/>
</dbReference>
<evidence type="ECO:0000313" key="5">
    <source>
        <dbReference type="EMBL" id="MCP3428265.1"/>
    </source>
</evidence>
<dbReference type="SUPFAM" id="SSF48435">
    <property type="entry name" value="Bacterial muramidases"/>
    <property type="match status" value="1"/>
</dbReference>
<dbReference type="GO" id="GO:0004553">
    <property type="term" value="F:hydrolase activity, hydrolyzing O-glycosyl compounds"/>
    <property type="evidence" value="ECO:0007669"/>
    <property type="project" value="InterPro"/>
</dbReference>
<feature type="domain" description="Lytic transglycosylase superhelical linker" evidence="4">
    <location>
        <begin position="403"/>
        <end position="462"/>
    </location>
</feature>
<dbReference type="GO" id="GO:0016020">
    <property type="term" value="C:membrane"/>
    <property type="evidence" value="ECO:0007669"/>
    <property type="project" value="InterPro"/>
</dbReference>
<dbReference type="InterPro" id="IPR008258">
    <property type="entry name" value="Transglycosylase_SLT_dom_1"/>
</dbReference>
<feature type="domain" description="Transglycosylase SLT" evidence="3">
    <location>
        <begin position="480"/>
        <end position="585"/>
    </location>
</feature>
<dbReference type="Proteomes" id="UP001165413">
    <property type="component" value="Unassembled WGS sequence"/>
</dbReference>
<dbReference type="GO" id="GO:0000270">
    <property type="term" value="P:peptidoglycan metabolic process"/>
    <property type="evidence" value="ECO:0007669"/>
    <property type="project" value="InterPro"/>
</dbReference>
<evidence type="ECO:0000256" key="1">
    <source>
        <dbReference type="ARBA" id="ARBA00007734"/>
    </source>
</evidence>
<dbReference type="GO" id="GO:0008933">
    <property type="term" value="F:peptidoglycan lytic transglycosylase activity"/>
    <property type="evidence" value="ECO:0007669"/>
    <property type="project" value="InterPro"/>
</dbReference>
<dbReference type="PANTHER" id="PTHR37423:SF5">
    <property type="entry name" value="SOLUBLE LYTIC MUREIN TRANSGLYCOSYLASE"/>
    <property type="match status" value="1"/>
</dbReference>
<sequence>MLIVGPAFAVSQSSNSSASAALTPQQALYKKTYQDIQSGDRKAYWKAQAELEDYPLLPYLHRAYIQKFMRSLPATVVEQYLNDYSQDPFIKTIQFRYLAYLSTRNPRKFAQWYQKTPSDWLNASLHCRYLRGFSRNKSKLMRYDSLINSLWQKPASQLGICDPVFSRWRSYGGLTQERILARIKLVAKQGHPKFIAYLTTLLSKEAQYLGRLWGQVANSPAYIARIADWQKADTFNQQAIVMFGLERLIWHDVDAATRHIHLVTNKAQLKSAQRFYLYKTLAIRLALLQDKRAKHWLEAAAKLDMRDDLRDWTVSYWIQQKNWTELLNFVSALPQKWQNDSRTRFWFAKSLHLTGQNEQAKTLFNSLANTRSYYGFLASDELGLPIQLNHQSIVIPQEHFHIIENDKAFQTAFELLAVGQLQWARSKWHEFLTNLPNPVGKSAGVLAAQRGWYDRAVFAMAEFGALSETQVRFPVVYKDAFFSAAEQYNQAPSWLLAVARRESAFAPDARSTANAYGVMQILPSTASYIAQRDVARAELTDPTANIALGAQYLDYLSTKVSTNQVLRTAAYNAGWRRVINWLPQEPVAAIQWIESIPFKETRAYVKAVIAYERIYAKHLTNEGKIVPSSFADLSQMMISQDTLTTQELGGKLAKR</sequence>
<dbReference type="Pfam" id="PF01464">
    <property type="entry name" value="SLT"/>
    <property type="match status" value="1"/>
</dbReference>
<comment type="caution">
    <text evidence="5">The sequence shown here is derived from an EMBL/GenBank/DDBJ whole genome shotgun (WGS) entry which is preliminary data.</text>
</comment>
<dbReference type="InterPro" id="IPR008939">
    <property type="entry name" value="Lytic_TGlycosylase_superhlx_U"/>
</dbReference>
<gene>
    <name evidence="5" type="ORF">NLF92_04825</name>
</gene>
<dbReference type="Pfam" id="PF14718">
    <property type="entry name" value="SLT_L"/>
    <property type="match status" value="1"/>
</dbReference>
<dbReference type="GO" id="GO:0042597">
    <property type="term" value="C:periplasmic space"/>
    <property type="evidence" value="ECO:0007669"/>
    <property type="project" value="InterPro"/>
</dbReference>
<evidence type="ECO:0000259" key="4">
    <source>
        <dbReference type="Pfam" id="PF14718"/>
    </source>
</evidence>
<name>A0AA41WY70_9ALTE</name>